<protein>
    <submittedName>
        <fullName evidence="2">Uncharacterized protein</fullName>
    </submittedName>
</protein>
<evidence type="ECO:0000313" key="3">
    <source>
        <dbReference type="Proteomes" id="UP001498398"/>
    </source>
</evidence>
<dbReference type="Proteomes" id="UP001498398">
    <property type="component" value="Unassembled WGS sequence"/>
</dbReference>
<dbReference type="EMBL" id="JBANRG010000090">
    <property type="protein sequence ID" value="KAK7436910.1"/>
    <property type="molecule type" value="Genomic_DNA"/>
</dbReference>
<keyword evidence="3" id="KW-1185">Reference proteome</keyword>
<dbReference type="EMBL" id="JBANRG010000090">
    <property type="protein sequence ID" value="KAK7436881.1"/>
    <property type="molecule type" value="Genomic_DNA"/>
</dbReference>
<comment type="caution">
    <text evidence="2">The sequence shown here is derived from an EMBL/GenBank/DDBJ whole genome shotgun (WGS) entry which is preliminary data.</text>
</comment>
<accession>A0ABR1IQX6</accession>
<proteinExistence type="predicted"/>
<name>A0ABR1IQX6_9AGAR</name>
<sequence length="136" mass="15055">MLYESLYSDLDTFHPVYGNTFFNALNSRHILRSDDTDMDTPVFPRFHSTGKVMGQGHRGMSGKANDLALPQIDVLVVTETLTQSDLSRSKAPSEKVSREFKRIEIASGTESTYSIQEIPRAILSQGSATARATVTQ</sequence>
<reference evidence="2 3" key="1">
    <citation type="submission" date="2024-01" db="EMBL/GenBank/DDBJ databases">
        <title>A draft genome for the cacao thread blight pathogen Marasmiellus scandens.</title>
        <authorList>
            <person name="Baruah I.K."/>
            <person name="Leung J."/>
            <person name="Bukari Y."/>
            <person name="Amoako-Attah I."/>
            <person name="Meinhardt L.W."/>
            <person name="Bailey B.A."/>
            <person name="Cohen S.P."/>
        </authorList>
    </citation>
    <scope>NUCLEOTIDE SEQUENCE [LARGE SCALE GENOMIC DNA]</scope>
    <source>
        <strain evidence="2 3">GH-19</strain>
    </source>
</reference>
<gene>
    <name evidence="1" type="ORF">VKT23_018902</name>
    <name evidence="2" type="ORF">VKT23_018930</name>
</gene>
<organism evidence="2 3">
    <name type="scientific">Marasmiellus scandens</name>
    <dbReference type="NCBI Taxonomy" id="2682957"/>
    <lineage>
        <taxon>Eukaryota</taxon>
        <taxon>Fungi</taxon>
        <taxon>Dikarya</taxon>
        <taxon>Basidiomycota</taxon>
        <taxon>Agaricomycotina</taxon>
        <taxon>Agaricomycetes</taxon>
        <taxon>Agaricomycetidae</taxon>
        <taxon>Agaricales</taxon>
        <taxon>Marasmiineae</taxon>
        <taxon>Omphalotaceae</taxon>
        <taxon>Marasmiellus</taxon>
    </lineage>
</organism>
<evidence type="ECO:0000313" key="1">
    <source>
        <dbReference type="EMBL" id="KAK7436881.1"/>
    </source>
</evidence>
<evidence type="ECO:0000313" key="2">
    <source>
        <dbReference type="EMBL" id="KAK7436910.1"/>
    </source>
</evidence>